<dbReference type="Proteomes" id="UP000053660">
    <property type="component" value="Unassembled WGS sequence"/>
</dbReference>
<organism evidence="1 2">
    <name type="scientific">Oesophagostomum dentatum</name>
    <name type="common">Nodular worm</name>
    <dbReference type="NCBI Taxonomy" id="61180"/>
    <lineage>
        <taxon>Eukaryota</taxon>
        <taxon>Metazoa</taxon>
        <taxon>Ecdysozoa</taxon>
        <taxon>Nematoda</taxon>
        <taxon>Chromadorea</taxon>
        <taxon>Rhabditida</taxon>
        <taxon>Rhabditina</taxon>
        <taxon>Rhabditomorpha</taxon>
        <taxon>Strongyloidea</taxon>
        <taxon>Strongylidae</taxon>
        <taxon>Oesophagostomum</taxon>
    </lineage>
</organism>
<evidence type="ECO:0000313" key="1">
    <source>
        <dbReference type="EMBL" id="KHJ84635.1"/>
    </source>
</evidence>
<protein>
    <submittedName>
        <fullName evidence="1">Uncharacterized protein</fullName>
    </submittedName>
</protein>
<keyword evidence="2" id="KW-1185">Reference proteome</keyword>
<dbReference type="OrthoDB" id="5846317at2759"/>
<proteinExistence type="predicted"/>
<feature type="non-terminal residue" evidence="1">
    <location>
        <position position="129"/>
    </location>
</feature>
<reference evidence="1 2" key="1">
    <citation type="submission" date="2014-03" db="EMBL/GenBank/DDBJ databases">
        <title>Draft genome of the hookworm Oesophagostomum dentatum.</title>
        <authorList>
            <person name="Mitreva M."/>
        </authorList>
    </citation>
    <scope>NUCLEOTIDE SEQUENCE [LARGE SCALE GENOMIC DNA]</scope>
    <source>
        <strain evidence="1 2">OD-Hann</strain>
    </source>
</reference>
<dbReference type="EMBL" id="KN567437">
    <property type="protein sequence ID" value="KHJ84635.1"/>
    <property type="molecule type" value="Genomic_DNA"/>
</dbReference>
<accession>A0A0B1SNA6</accession>
<dbReference type="AlphaFoldDB" id="A0A0B1SNA6"/>
<name>A0A0B1SNA6_OESDE</name>
<evidence type="ECO:0000313" key="2">
    <source>
        <dbReference type="Proteomes" id="UP000053660"/>
    </source>
</evidence>
<sequence length="129" mass="14308">MGKISILSFNSIFRVTKSPKLDTAKGLPVTKSVVAEMSISNSNATAEKDKPTFDKLEAMIVELQEMVRQLKQNVLLRANERSDVSLQGEAAPSLDSATDDLEKRALDDVIARMRRSFRRMADTPSPVNQ</sequence>
<gene>
    <name evidence="1" type="ORF">OESDEN_15649</name>
</gene>